<protein>
    <submittedName>
        <fullName evidence="1">Uncharacterized protein</fullName>
    </submittedName>
</protein>
<organism evidence="1 2">
    <name type="scientific">Punica granatum</name>
    <name type="common">Pomegranate</name>
    <dbReference type="NCBI Taxonomy" id="22663"/>
    <lineage>
        <taxon>Eukaryota</taxon>
        <taxon>Viridiplantae</taxon>
        <taxon>Streptophyta</taxon>
        <taxon>Embryophyta</taxon>
        <taxon>Tracheophyta</taxon>
        <taxon>Spermatophyta</taxon>
        <taxon>Magnoliopsida</taxon>
        <taxon>eudicotyledons</taxon>
        <taxon>Gunneridae</taxon>
        <taxon>Pentapetalae</taxon>
        <taxon>rosids</taxon>
        <taxon>malvids</taxon>
        <taxon>Myrtales</taxon>
        <taxon>Lythraceae</taxon>
        <taxon>Punica</taxon>
    </lineage>
</organism>
<dbReference type="EMBL" id="PGOL01001418">
    <property type="protein sequence ID" value="PKI58214.1"/>
    <property type="molecule type" value="Genomic_DNA"/>
</dbReference>
<accession>A0A2I0JPJ3</accession>
<evidence type="ECO:0000313" key="2">
    <source>
        <dbReference type="Proteomes" id="UP000233551"/>
    </source>
</evidence>
<comment type="caution">
    <text evidence="1">The sequence shown here is derived from an EMBL/GenBank/DDBJ whole genome shotgun (WGS) entry which is preliminary data.</text>
</comment>
<dbReference type="Proteomes" id="UP000233551">
    <property type="component" value="Unassembled WGS sequence"/>
</dbReference>
<name>A0A2I0JPJ3_PUNGR</name>
<sequence>MHVGKHDETQESNLDRVKKNVPCPKIAKEHSVTLFGGLGIRGKSRVTRLKAWKGAQVQRMHVQARGRARAHTCMHARRKTSGAHEQEHGRTVTSAGARTVTSAGARTGGTMKPSVWAHGRVTGLLFTRESDLHPK</sequence>
<proteinExistence type="predicted"/>
<dbReference type="AlphaFoldDB" id="A0A2I0JPJ3"/>
<keyword evidence="2" id="KW-1185">Reference proteome</keyword>
<evidence type="ECO:0000313" key="1">
    <source>
        <dbReference type="EMBL" id="PKI58214.1"/>
    </source>
</evidence>
<reference evidence="1 2" key="1">
    <citation type="submission" date="2017-11" db="EMBL/GenBank/DDBJ databases">
        <title>De-novo sequencing of pomegranate (Punica granatum L.) genome.</title>
        <authorList>
            <person name="Akparov Z."/>
            <person name="Amiraslanov A."/>
            <person name="Hajiyeva S."/>
            <person name="Abbasov M."/>
            <person name="Kaur K."/>
            <person name="Hamwieh A."/>
            <person name="Solovyev V."/>
            <person name="Salamov A."/>
            <person name="Braich B."/>
            <person name="Kosarev P."/>
            <person name="Mahmoud A."/>
            <person name="Hajiyev E."/>
            <person name="Babayeva S."/>
            <person name="Izzatullayeva V."/>
            <person name="Mammadov A."/>
            <person name="Mammadov A."/>
            <person name="Sharifova S."/>
            <person name="Ojaghi J."/>
            <person name="Eynullazada K."/>
            <person name="Bayramov B."/>
            <person name="Abdulazimova A."/>
            <person name="Shahmuradov I."/>
        </authorList>
    </citation>
    <scope>NUCLEOTIDE SEQUENCE [LARGE SCALE GENOMIC DNA]</scope>
    <source>
        <strain evidence="2">cv. AG2017</strain>
        <tissue evidence="1">Leaf</tissue>
    </source>
</reference>
<gene>
    <name evidence="1" type="ORF">CRG98_021385</name>
</gene>